<sequence length="32" mass="3424">MASTLLAPGIWAEGHPSYLVALARQTEVTPRS</sequence>
<proteinExistence type="predicted"/>
<evidence type="ECO:0000313" key="2">
    <source>
        <dbReference type="Proteomes" id="UP000634136"/>
    </source>
</evidence>
<dbReference type="AlphaFoldDB" id="A0A834X0J2"/>
<evidence type="ECO:0000313" key="1">
    <source>
        <dbReference type="EMBL" id="KAF7835347.1"/>
    </source>
</evidence>
<gene>
    <name evidence="1" type="ORF">G2W53_010206</name>
</gene>
<dbReference type="Proteomes" id="UP000634136">
    <property type="component" value="Unassembled WGS sequence"/>
</dbReference>
<keyword evidence="2" id="KW-1185">Reference proteome</keyword>
<comment type="caution">
    <text evidence="1">The sequence shown here is derived from an EMBL/GenBank/DDBJ whole genome shotgun (WGS) entry which is preliminary data.</text>
</comment>
<accession>A0A834X0J2</accession>
<reference evidence="1" key="1">
    <citation type="submission" date="2020-09" db="EMBL/GenBank/DDBJ databases">
        <title>Genome-Enabled Discovery of Anthraquinone Biosynthesis in Senna tora.</title>
        <authorList>
            <person name="Kang S.-H."/>
            <person name="Pandey R.P."/>
            <person name="Lee C.-M."/>
            <person name="Sim J.-S."/>
            <person name="Jeong J.-T."/>
            <person name="Choi B.-S."/>
            <person name="Jung M."/>
            <person name="Ginzburg D."/>
            <person name="Zhao K."/>
            <person name="Won S.Y."/>
            <person name="Oh T.-J."/>
            <person name="Yu Y."/>
            <person name="Kim N.-H."/>
            <person name="Lee O.R."/>
            <person name="Lee T.-H."/>
            <person name="Bashyal P."/>
            <person name="Kim T.-S."/>
            <person name="Lee W.-H."/>
            <person name="Kawkins C."/>
            <person name="Kim C.-K."/>
            <person name="Kim J.S."/>
            <person name="Ahn B.O."/>
            <person name="Rhee S.Y."/>
            <person name="Sohng J.K."/>
        </authorList>
    </citation>
    <scope>NUCLEOTIDE SEQUENCE</scope>
    <source>
        <tissue evidence="1">Leaf</tissue>
    </source>
</reference>
<organism evidence="1 2">
    <name type="scientific">Senna tora</name>
    <dbReference type="NCBI Taxonomy" id="362788"/>
    <lineage>
        <taxon>Eukaryota</taxon>
        <taxon>Viridiplantae</taxon>
        <taxon>Streptophyta</taxon>
        <taxon>Embryophyta</taxon>
        <taxon>Tracheophyta</taxon>
        <taxon>Spermatophyta</taxon>
        <taxon>Magnoliopsida</taxon>
        <taxon>eudicotyledons</taxon>
        <taxon>Gunneridae</taxon>
        <taxon>Pentapetalae</taxon>
        <taxon>rosids</taxon>
        <taxon>fabids</taxon>
        <taxon>Fabales</taxon>
        <taxon>Fabaceae</taxon>
        <taxon>Caesalpinioideae</taxon>
        <taxon>Cassia clade</taxon>
        <taxon>Senna</taxon>
    </lineage>
</organism>
<protein>
    <submittedName>
        <fullName evidence="1">Uncharacterized protein</fullName>
    </submittedName>
</protein>
<name>A0A834X0J2_9FABA</name>
<dbReference type="EMBL" id="JAAIUW010000004">
    <property type="protein sequence ID" value="KAF7835347.1"/>
    <property type="molecule type" value="Genomic_DNA"/>
</dbReference>